<evidence type="ECO:0000313" key="1">
    <source>
        <dbReference type="EMBL" id="QDL08966.1"/>
    </source>
</evidence>
<dbReference type="KEGG" id="bsen:DP114_14620"/>
<reference evidence="1 2" key="1">
    <citation type="submission" date="2018-06" db="EMBL/GenBank/DDBJ databases">
        <title>Comparative genomics of Brasilonema spp. strains.</title>
        <authorList>
            <person name="Alvarenga D.O."/>
            <person name="Fiore M.F."/>
            <person name="Varani A.M."/>
        </authorList>
    </citation>
    <scope>NUCLEOTIDE SEQUENCE [LARGE SCALE GENOMIC DNA]</scope>
    <source>
        <strain evidence="1 2">CENA114</strain>
    </source>
</reference>
<keyword evidence="2" id="KW-1185">Reference proteome</keyword>
<accession>A0A856MJ11</accession>
<sequence>MLKLQNINFNIIFFTFTQRHSDLRGSGLLKIFVLNRGKWQNPPRYARRGTLREQPGVSLQ</sequence>
<dbReference type="AlphaFoldDB" id="A0A856MJ11"/>
<evidence type="ECO:0000313" key="2">
    <source>
        <dbReference type="Proteomes" id="UP000503129"/>
    </source>
</evidence>
<gene>
    <name evidence="1" type="ORF">DP114_14620</name>
</gene>
<dbReference type="EMBL" id="CP030118">
    <property type="protein sequence ID" value="QDL08966.1"/>
    <property type="molecule type" value="Genomic_DNA"/>
</dbReference>
<name>A0A856MJ11_9CYAN</name>
<dbReference type="Proteomes" id="UP000503129">
    <property type="component" value="Chromosome"/>
</dbReference>
<proteinExistence type="predicted"/>
<protein>
    <submittedName>
        <fullName evidence="1">Uncharacterized protein</fullName>
    </submittedName>
</protein>
<organism evidence="1 2">
    <name type="scientific">Brasilonema sennae CENA114</name>
    <dbReference type="NCBI Taxonomy" id="415709"/>
    <lineage>
        <taxon>Bacteria</taxon>
        <taxon>Bacillati</taxon>
        <taxon>Cyanobacteriota</taxon>
        <taxon>Cyanophyceae</taxon>
        <taxon>Nostocales</taxon>
        <taxon>Scytonemataceae</taxon>
        <taxon>Brasilonema</taxon>
        <taxon>Bromeliae group (in: Brasilonema)</taxon>
    </lineage>
</organism>